<protein>
    <recommendedName>
        <fullName evidence="3">Sporulation protein YtxC</fullName>
    </recommendedName>
</protein>
<name>A0A223ELI5_9BACI</name>
<reference evidence="1 2" key="1">
    <citation type="submission" date="2016-10" db="EMBL/GenBank/DDBJ databases">
        <title>The whole genome sequencing and assembly of Bacillus simplex DSM 1321 strain.</title>
        <authorList>
            <person name="Park M.-K."/>
            <person name="Lee Y.-J."/>
            <person name="Yi H."/>
            <person name="Bahn Y.-S."/>
            <person name="Kim J.F."/>
            <person name="Lee D.-W."/>
        </authorList>
    </citation>
    <scope>NUCLEOTIDE SEQUENCE [LARGE SCALE GENOMIC DNA]</scope>
    <source>
        <strain evidence="1 2">DSM 1321</strain>
    </source>
</reference>
<dbReference type="EMBL" id="CP017704">
    <property type="protein sequence ID" value="ASS95925.1"/>
    <property type="molecule type" value="Genomic_DNA"/>
</dbReference>
<dbReference type="AlphaFoldDB" id="A0A223ELI5"/>
<dbReference type="Proteomes" id="UP000214618">
    <property type="component" value="Chromosome"/>
</dbReference>
<evidence type="ECO:0000313" key="1">
    <source>
        <dbReference type="EMBL" id="ASS95925.1"/>
    </source>
</evidence>
<dbReference type="RefSeq" id="WP_063232744.1">
    <property type="nucleotide sequence ID" value="NZ_BCVO01000003.1"/>
</dbReference>
<dbReference type="GeneID" id="56474987"/>
<dbReference type="Pfam" id="PF08812">
    <property type="entry name" value="YtxC"/>
    <property type="match status" value="1"/>
</dbReference>
<gene>
    <name evidence="1" type="ORF">BS1321_19655</name>
</gene>
<accession>A0A223ELI5</accession>
<proteinExistence type="predicted"/>
<organism evidence="1 2">
    <name type="scientific">Peribacillus simplex NBRC 15720 = DSM 1321</name>
    <dbReference type="NCBI Taxonomy" id="1349754"/>
    <lineage>
        <taxon>Bacteria</taxon>
        <taxon>Bacillati</taxon>
        <taxon>Bacillota</taxon>
        <taxon>Bacilli</taxon>
        <taxon>Bacillales</taxon>
        <taxon>Bacillaceae</taxon>
        <taxon>Peribacillus</taxon>
    </lineage>
</organism>
<dbReference type="InterPro" id="IPR014199">
    <property type="entry name" value="Spore_YtxC"/>
</dbReference>
<evidence type="ECO:0000313" key="2">
    <source>
        <dbReference type="Proteomes" id="UP000214618"/>
    </source>
</evidence>
<sequence length="286" mass="33172">MQISFQNDSEALKLLNFVSAHPLGAEFQAYIRILPQQGMHVDMTKSSGDKWLILLRDAFHSFLLEEKTLPVLEQIIVGKFFYREREEIEAIIEIASSIIEVERARNQDEAFSTEKRLIEEGLQSILAGKVSFSFDSFTTFRLKSFQHTLEKYVVKAIDEYKLEQDYQNFIATLRDCLHGQESKLRKLHLVNRDGFHFYDQKFSKLDRPKINSMIDRRLLAKSSLFLDTVILAPLLSIAPENLCIYTDDKEEGLIQTISRIFEERATVLPLSSFSMHLNDLSLKKEN</sequence>
<dbReference type="OrthoDB" id="2986513at2"/>
<evidence type="ECO:0008006" key="3">
    <source>
        <dbReference type="Google" id="ProtNLM"/>
    </source>
</evidence>